<dbReference type="Proteomes" id="UP001211006">
    <property type="component" value="Unassembled WGS sequence"/>
</dbReference>
<dbReference type="RefSeq" id="WP_055725965.1">
    <property type="nucleotide sequence ID" value="NZ_BAABXT010000001.1"/>
</dbReference>
<name>A0AAW6CBD8_FLAPL</name>
<evidence type="ECO:0008006" key="3">
    <source>
        <dbReference type="Google" id="ProtNLM"/>
    </source>
</evidence>
<comment type="caution">
    <text evidence="1">The sequence shown here is derived from an EMBL/GenBank/DDBJ whole genome shotgun (WGS) entry which is preliminary data.</text>
</comment>
<protein>
    <recommendedName>
        <fullName evidence="3">Right handed beta helix domain-containing protein</fullName>
    </recommendedName>
</protein>
<accession>A0AAW6CBD8</accession>
<proteinExistence type="predicted"/>
<reference evidence="1" key="1">
    <citation type="submission" date="2023-01" db="EMBL/GenBank/DDBJ databases">
        <title>Human gut microbiome strain richness.</title>
        <authorList>
            <person name="Chen-Liaw A."/>
        </authorList>
    </citation>
    <scope>NUCLEOTIDE SEQUENCE</scope>
    <source>
        <strain evidence="1">2225st1_A6_2225SCRN_200828</strain>
    </source>
</reference>
<gene>
    <name evidence="1" type="ORF">PND83_19115</name>
</gene>
<dbReference type="EMBL" id="JAQLWO010000026">
    <property type="protein sequence ID" value="MDB7908099.1"/>
    <property type="molecule type" value="Genomic_DNA"/>
</dbReference>
<dbReference type="AlphaFoldDB" id="A0AAW6CBD8"/>
<sequence>MVDFKGQEAIIDRCNIGGGLQNDYIAGTVFVFGQEGLGTFTFDHATVPEDVVDDGLGCVFQISIGSKYRTAIEDNVIICQFRTGVIRQL</sequence>
<evidence type="ECO:0000313" key="2">
    <source>
        <dbReference type="Proteomes" id="UP001211006"/>
    </source>
</evidence>
<evidence type="ECO:0000313" key="1">
    <source>
        <dbReference type="EMBL" id="MDB7908099.1"/>
    </source>
</evidence>
<organism evidence="1 2">
    <name type="scientific">Flavonifractor plautii</name>
    <name type="common">Fusobacterium plautii</name>
    <dbReference type="NCBI Taxonomy" id="292800"/>
    <lineage>
        <taxon>Bacteria</taxon>
        <taxon>Bacillati</taxon>
        <taxon>Bacillota</taxon>
        <taxon>Clostridia</taxon>
        <taxon>Eubacteriales</taxon>
        <taxon>Oscillospiraceae</taxon>
        <taxon>Flavonifractor</taxon>
    </lineage>
</organism>